<accession>A0A218WKZ2</accession>
<proteinExistence type="predicted"/>
<dbReference type="AlphaFoldDB" id="A0A218WKZ2"/>
<sequence>MKKHGNEEKDRRVVFSSISRVNLCICIISQKFHAQLLHNSGFQSTVDILCEKLASLGREDGPSSRDDLGKKIKSVSNLSKKIKKDEIAGEDPEVLH</sequence>
<evidence type="ECO:0000313" key="2">
    <source>
        <dbReference type="Proteomes" id="UP000197138"/>
    </source>
</evidence>
<protein>
    <submittedName>
        <fullName evidence="1">Uncharacterized protein</fullName>
    </submittedName>
</protein>
<evidence type="ECO:0000313" key="1">
    <source>
        <dbReference type="EMBL" id="OWM73253.1"/>
    </source>
</evidence>
<dbReference type="EMBL" id="MTKT01003953">
    <property type="protein sequence ID" value="OWM73253.1"/>
    <property type="molecule type" value="Genomic_DNA"/>
</dbReference>
<gene>
    <name evidence="1" type="ORF">CDL15_Pgr001367</name>
</gene>
<comment type="caution">
    <text evidence="1">The sequence shown here is derived from an EMBL/GenBank/DDBJ whole genome shotgun (WGS) entry which is preliminary data.</text>
</comment>
<dbReference type="Proteomes" id="UP000197138">
    <property type="component" value="Unassembled WGS sequence"/>
</dbReference>
<reference evidence="2" key="1">
    <citation type="journal article" date="2017" name="Plant J.">
        <title>The pomegranate (Punica granatum L.) genome and the genomics of punicalagin biosynthesis.</title>
        <authorList>
            <person name="Qin G."/>
            <person name="Xu C."/>
            <person name="Ming R."/>
            <person name="Tang H."/>
            <person name="Guyot R."/>
            <person name="Kramer E.M."/>
            <person name="Hu Y."/>
            <person name="Yi X."/>
            <person name="Qi Y."/>
            <person name="Xu X."/>
            <person name="Gao Z."/>
            <person name="Pan H."/>
            <person name="Jian J."/>
            <person name="Tian Y."/>
            <person name="Yue Z."/>
            <person name="Xu Y."/>
        </authorList>
    </citation>
    <scope>NUCLEOTIDE SEQUENCE [LARGE SCALE GENOMIC DNA]</scope>
    <source>
        <strain evidence="2">cv. Dabenzi</strain>
    </source>
</reference>
<name>A0A218WKZ2_PUNGR</name>
<organism evidence="1 2">
    <name type="scientific">Punica granatum</name>
    <name type="common">Pomegranate</name>
    <dbReference type="NCBI Taxonomy" id="22663"/>
    <lineage>
        <taxon>Eukaryota</taxon>
        <taxon>Viridiplantae</taxon>
        <taxon>Streptophyta</taxon>
        <taxon>Embryophyta</taxon>
        <taxon>Tracheophyta</taxon>
        <taxon>Spermatophyta</taxon>
        <taxon>Magnoliopsida</taxon>
        <taxon>eudicotyledons</taxon>
        <taxon>Gunneridae</taxon>
        <taxon>Pentapetalae</taxon>
        <taxon>rosids</taxon>
        <taxon>malvids</taxon>
        <taxon>Myrtales</taxon>
        <taxon>Lythraceae</taxon>
        <taxon>Punica</taxon>
    </lineage>
</organism>